<dbReference type="RefSeq" id="WP_254757732.1">
    <property type="nucleotide sequence ID" value="NZ_JANCLT010000002.1"/>
</dbReference>
<feature type="chain" id="PRO_5041229930" evidence="2">
    <location>
        <begin position="24"/>
        <end position="575"/>
    </location>
</feature>
<keyword evidence="1" id="KW-1133">Transmembrane helix</keyword>
<evidence type="ECO:0000313" key="3">
    <source>
        <dbReference type="EMBL" id="MCP8967818.1"/>
    </source>
</evidence>
<keyword evidence="2" id="KW-0732">Signal</keyword>
<dbReference type="InterPro" id="IPR011330">
    <property type="entry name" value="Glyco_hydro/deAcase_b/a-brl"/>
</dbReference>
<dbReference type="InterPro" id="IPR018763">
    <property type="entry name" value="DUF2334"/>
</dbReference>
<sequence>MKRWVLVLASLLLWLQTAALSQAAPVSSPAPKVLILYSAETEAQMTEVRILDSILGHFTKDITVTDETQFQQAKAGAYTHVFYMGLRKDELSEETIAYLDSFPGVLFFIGYNTEQLPTRYSFVAVGGDVNATSASYPAKGWNWEIMNEGGKASTYSLFSTTIDPAATVILQADSPGEAGKPLLVQKEQSYYMASVHLDGANGQLLGEALFPVFGKVPAKGHSAYLRLEDVRPGSDPKVLRDIADYLKEQNIPYLVSLIPVNADTGQHLSDVPRLVEVLRYMQEHGGSIVQHGYTHQYHADEKTGEGYEFWDYKHGSPIFQEESKNTPLKQKESFADTAAYNQYVQRGQAFEEAYTKERVEKGIRELVASGIYPLAFEAPHYAMSQRGYQVVSQYFSTYAGQVQISNEDAESSYAPSFATSPSFLHGMQLLPETIGFYDTELTAKGIDPIPRMIAEAKRQIQLSDGYVGAFYHPNLGLEKLLVLVKELKKLPGLNWVDLKKQQNSVKASGIEVQSGKDGIQSKEDNLFLKEKIKYGLFEVQSIFSKLIITVAGAAVLLFAASLGYISWKKRGSAHG</sequence>
<feature type="transmembrane region" description="Helical" evidence="1">
    <location>
        <begin position="546"/>
        <end position="567"/>
    </location>
</feature>
<dbReference type="SUPFAM" id="SSF88713">
    <property type="entry name" value="Glycoside hydrolase/deacetylase"/>
    <property type="match status" value="1"/>
</dbReference>
<protein>
    <submittedName>
        <fullName evidence="3">Polysaccharide deacetylase family protein</fullName>
    </submittedName>
</protein>
<dbReference type="CDD" id="cd10923">
    <property type="entry name" value="CE4_COG5298"/>
    <property type="match status" value="1"/>
</dbReference>
<dbReference type="EMBL" id="JANCLT010000002">
    <property type="protein sequence ID" value="MCP8967818.1"/>
    <property type="molecule type" value="Genomic_DNA"/>
</dbReference>
<reference evidence="3" key="1">
    <citation type="submission" date="2022-07" db="EMBL/GenBank/DDBJ databases">
        <authorList>
            <person name="Li W.-J."/>
            <person name="Deng Q.-Q."/>
        </authorList>
    </citation>
    <scope>NUCLEOTIDE SEQUENCE</scope>
    <source>
        <strain evidence="3">SYSU M60031</strain>
    </source>
</reference>
<feature type="signal peptide" evidence="2">
    <location>
        <begin position="1"/>
        <end position="23"/>
    </location>
</feature>
<gene>
    <name evidence="3" type="ORF">NK662_04605</name>
</gene>
<proteinExistence type="predicted"/>
<keyword evidence="1" id="KW-0472">Membrane</keyword>
<keyword evidence="1" id="KW-0812">Transmembrane</keyword>
<name>A0AA41X604_9BACI</name>
<dbReference type="Proteomes" id="UP001156102">
    <property type="component" value="Unassembled WGS sequence"/>
</dbReference>
<dbReference type="GO" id="GO:0005975">
    <property type="term" value="P:carbohydrate metabolic process"/>
    <property type="evidence" value="ECO:0007669"/>
    <property type="project" value="InterPro"/>
</dbReference>
<evidence type="ECO:0000256" key="1">
    <source>
        <dbReference type="SAM" id="Phobius"/>
    </source>
</evidence>
<dbReference type="Pfam" id="PF10096">
    <property type="entry name" value="DUF2334"/>
    <property type="match status" value="1"/>
</dbReference>
<comment type="caution">
    <text evidence="3">The sequence shown here is derived from an EMBL/GenBank/DDBJ whole genome shotgun (WGS) entry which is preliminary data.</text>
</comment>
<organism evidence="3 4">
    <name type="scientific">Ectobacillus ponti</name>
    <dbReference type="NCBI Taxonomy" id="2961894"/>
    <lineage>
        <taxon>Bacteria</taxon>
        <taxon>Bacillati</taxon>
        <taxon>Bacillota</taxon>
        <taxon>Bacilli</taxon>
        <taxon>Bacillales</taxon>
        <taxon>Bacillaceae</taxon>
        <taxon>Ectobacillus</taxon>
    </lineage>
</organism>
<dbReference type="AlphaFoldDB" id="A0AA41X604"/>
<evidence type="ECO:0000256" key="2">
    <source>
        <dbReference type="SAM" id="SignalP"/>
    </source>
</evidence>
<evidence type="ECO:0000313" key="4">
    <source>
        <dbReference type="Proteomes" id="UP001156102"/>
    </source>
</evidence>
<accession>A0AA41X604</accession>
<keyword evidence="4" id="KW-1185">Reference proteome</keyword>